<evidence type="ECO:0000313" key="1">
    <source>
        <dbReference type="EMBL" id="RBP00977.1"/>
    </source>
</evidence>
<dbReference type="Proteomes" id="UP000253529">
    <property type="component" value="Unassembled WGS sequence"/>
</dbReference>
<organism evidence="1 2">
    <name type="scientific">Roseiarcus fermentans</name>
    <dbReference type="NCBI Taxonomy" id="1473586"/>
    <lineage>
        <taxon>Bacteria</taxon>
        <taxon>Pseudomonadati</taxon>
        <taxon>Pseudomonadota</taxon>
        <taxon>Alphaproteobacteria</taxon>
        <taxon>Hyphomicrobiales</taxon>
        <taxon>Roseiarcaceae</taxon>
        <taxon>Roseiarcus</taxon>
    </lineage>
</organism>
<protein>
    <submittedName>
        <fullName evidence="1">Uncharacterized protein</fullName>
    </submittedName>
</protein>
<gene>
    <name evidence="1" type="ORF">DFR50_16117</name>
</gene>
<feature type="non-terminal residue" evidence="1">
    <location>
        <position position="54"/>
    </location>
</feature>
<keyword evidence="2" id="KW-1185">Reference proteome</keyword>
<dbReference type="AlphaFoldDB" id="A0A366EEZ3"/>
<proteinExistence type="predicted"/>
<reference evidence="1 2" key="1">
    <citation type="submission" date="2018-06" db="EMBL/GenBank/DDBJ databases">
        <title>Genomic Encyclopedia of Type Strains, Phase IV (KMG-IV): sequencing the most valuable type-strain genomes for metagenomic binning, comparative biology and taxonomic classification.</title>
        <authorList>
            <person name="Goeker M."/>
        </authorList>
    </citation>
    <scope>NUCLEOTIDE SEQUENCE [LARGE SCALE GENOMIC DNA]</scope>
    <source>
        <strain evidence="1 2">DSM 24875</strain>
    </source>
</reference>
<sequence length="54" mass="5931">MLCSASGFWPPTRAIAFQNRVRRAFLAVFLHDVQDHVAENGEIFGTVAQTAAVL</sequence>
<accession>A0A366EEZ3</accession>
<comment type="caution">
    <text evidence="1">The sequence shown here is derived from an EMBL/GenBank/DDBJ whole genome shotgun (WGS) entry which is preliminary data.</text>
</comment>
<evidence type="ECO:0000313" key="2">
    <source>
        <dbReference type="Proteomes" id="UP000253529"/>
    </source>
</evidence>
<dbReference type="EMBL" id="QNRK01000061">
    <property type="protein sequence ID" value="RBP00977.1"/>
    <property type="molecule type" value="Genomic_DNA"/>
</dbReference>
<name>A0A366EEZ3_9HYPH</name>